<organism evidence="2 3">
    <name type="scientific">Psychrosphaera haliotis</name>
    <dbReference type="NCBI Taxonomy" id="555083"/>
    <lineage>
        <taxon>Bacteria</taxon>
        <taxon>Pseudomonadati</taxon>
        <taxon>Pseudomonadota</taxon>
        <taxon>Gammaproteobacteria</taxon>
        <taxon>Alteromonadales</taxon>
        <taxon>Pseudoalteromonadaceae</taxon>
        <taxon>Psychrosphaera</taxon>
    </lineage>
</organism>
<reference evidence="2 3" key="1">
    <citation type="submission" date="2019-11" db="EMBL/GenBank/DDBJ databases">
        <title>P. haliotis isolates from Z. marina roots.</title>
        <authorList>
            <person name="Cohen M."/>
            <person name="Jospin G."/>
            <person name="Eisen J.A."/>
            <person name="Coil D.A."/>
        </authorList>
    </citation>
    <scope>NUCLEOTIDE SEQUENCE [LARGE SCALE GENOMIC DNA]</scope>
    <source>
        <strain evidence="2 3">UCD-MCMsp1aY</strain>
    </source>
</reference>
<evidence type="ECO:0000313" key="3">
    <source>
        <dbReference type="Proteomes" id="UP000439994"/>
    </source>
</evidence>
<dbReference type="Proteomes" id="UP000439994">
    <property type="component" value="Unassembled WGS sequence"/>
</dbReference>
<dbReference type="AlphaFoldDB" id="A0A6N8FET8"/>
<dbReference type="OrthoDB" id="6402944at2"/>
<protein>
    <recommendedName>
        <fullName evidence="4">Dystroglycan-type cadherin-like domain-containing protein</fullName>
    </recommendedName>
</protein>
<dbReference type="Gene3D" id="2.60.40.10">
    <property type="entry name" value="Immunoglobulins"/>
    <property type="match status" value="1"/>
</dbReference>
<evidence type="ECO:0000256" key="1">
    <source>
        <dbReference type="SAM" id="MobiDB-lite"/>
    </source>
</evidence>
<feature type="region of interest" description="Disordered" evidence="1">
    <location>
        <begin position="22"/>
        <end position="46"/>
    </location>
</feature>
<gene>
    <name evidence="2" type="ORF">GNP35_14990</name>
</gene>
<feature type="compositionally biased region" description="Low complexity" evidence="1">
    <location>
        <begin position="26"/>
        <end position="41"/>
    </location>
</feature>
<evidence type="ECO:0008006" key="4">
    <source>
        <dbReference type="Google" id="ProtNLM"/>
    </source>
</evidence>
<name>A0A6N8FET8_9GAMM</name>
<dbReference type="RefSeq" id="WP_155697083.1">
    <property type="nucleotide sequence ID" value="NZ_WOCD01000005.1"/>
</dbReference>
<dbReference type="PROSITE" id="PS51257">
    <property type="entry name" value="PROKAR_LIPOPROTEIN"/>
    <property type="match status" value="1"/>
</dbReference>
<evidence type="ECO:0000313" key="2">
    <source>
        <dbReference type="EMBL" id="MUH73677.1"/>
    </source>
</evidence>
<dbReference type="InterPro" id="IPR013783">
    <property type="entry name" value="Ig-like_fold"/>
</dbReference>
<dbReference type="EMBL" id="WOCD01000005">
    <property type="protein sequence ID" value="MUH73677.1"/>
    <property type="molecule type" value="Genomic_DNA"/>
</dbReference>
<comment type="caution">
    <text evidence="2">The sequence shown here is derived from an EMBL/GenBank/DDBJ whole genome shotgun (WGS) entry which is preliminary data.</text>
</comment>
<keyword evidence="3" id="KW-1185">Reference proteome</keyword>
<sequence>MKSVFGFMMLATLLISCSGESKEETTQSSTSITNNESNENSPQTSVANEDELFMSFDFIDGKIENGFDEWFYSDKGNNDCNVYNGLSQSNLCSIDGLKLAPYYNYYNTSHMGWTRFGFIDAGTSIAKKGSSLKVQMTGGAYANSEGGVSFMGPEIKSKQDFMDADLTSPNPGEPSTLDGGLSLYLKSQSSTTLFDQFKGKNRLTLWLKMPPAVGNLASQVKSNSLRRPNIQFSIYPFINDSRKGHYYHYVSNIPMGGWTKVQFDAHPLHFNGGSPGPYSAFDEGGYEFSGKGQEYFEHIAALALVPSFSKNLPVLSEYYIDEIRLGYVDYENEETINNVGVGFDPDKLLFDISFNDKYRCLQCSAEYEVRYAFSPINNLNYEEAYVPKEVINFNRALNSSVGLIKKPNSGYNQIWAALELQQEHKVKVEQGNTIYFAIKDVSKREGIEESKVDNELVNVPGLGEIKKKNLVKTTSYEFSIIEDSVSDAPLSIVTEELPIAKSNTKYSAQLLVSGGVPPYNFNLTERPNSTYQISETGFLKGITKESESFELIAQIKDSVGSAIQKSFTVKVERELNPINDKKVILLADFKNSSEETALSFYDLNTVIRDRYTGFNGIGIYTKFGMGEGYNYQGIQGRGLDLTAGDKLIFTWHNVSYADHEFTPSISFTDNDRQGSGKEGVWHHMESLTLVASDQKTSTYTLSEQESGLINIINVAKNSTENSAIILDKIELETVQPAINLQPIELVEGVEGRQYQFDLSEFNIDKNITNIETLFLPPGLMLNDNHNIEGVLVTEGHYEFELKIHRNDNIIINVPASIKIHPEDYYTASNCKVIANFREWESSGVYLDSDFKKIIKDKYTGLYLNGFTNTVASSGSYNYQGVSEGAYKLSNGDKIRLVWYNNSDERKYFNPRISLTSVERYSHESAAQWEELDSVTIAPHSYGLAEYIYTDDKNEYQSINVNVNYDQKAQLILNEIQLVQSSSSNNAICKLD</sequence>
<accession>A0A6N8FET8</accession>
<proteinExistence type="predicted"/>